<proteinExistence type="predicted"/>
<dbReference type="EMBL" id="QTSX02005817">
    <property type="protein sequence ID" value="KAJ9057192.1"/>
    <property type="molecule type" value="Genomic_DNA"/>
</dbReference>
<name>A0ACC2S4F9_9FUNG</name>
<evidence type="ECO:0000313" key="2">
    <source>
        <dbReference type="Proteomes" id="UP001165960"/>
    </source>
</evidence>
<protein>
    <submittedName>
        <fullName evidence="1">Uncharacterized protein</fullName>
    </submittedName>
</protein>
<sequence length="141" mass="16163">MRYLGFFKEKFEVPFPDYKKSTSFSSNEHKGKTWEKDPSKKSIPVATPPTTNTENNHKCYKCGQLGHLSWDCKQPKANVCHLGQEDSKYDKPEEDKDIEEDSEESKKLLSSQVEEKTLTSSSNQLHLLTWILTSLIATTAY</sequence>
<dbReference type="Proteomes" id="UP001165960">
    <property type="component" value="Unassembled WGS sequence"/>
</dbReference>
<comment type="caution">
    <text evidence="1">The sequence shown here is derived from an EMBL/GenBank/DDBJ whole genome shotgun (WGS) entry which is preliminary data.</text>
</comment>
<accession>A0ACC2S4F9</accession>
<reference evidence="1" key="1">
    <citation type="submission" date="2022-04" db="EMBL/GenBank/DDBJ databases">
        <title>Genome of the entomopathogenic fungus Entomophthora muscae.</title>
        <authorList>
            <person name="Elya C."/>
            <person name="Lovett B.R."/>
            <person name="Lee E."/>
            <person name="Macias A.M."/>
            <person name="Hajek A.E."/>
            <person name="De Bivort B.L."/>
            <person name="Kasson M.T."/>
            <person name="De Fine Licht H.H."/>
            <person name="Stajich J.E."/>
        </authorList>
    </citation>
    <scope>NUCLEOTIDE SEQUENCE</scope>
    <source>
        <strain evidence="1">Berkeley</strain>
    </source>
</reference>
<organism evidence="1 2">
    <name type="scientific">Entomophthora muscae</name>
    <dbReference type="NCBI Taxonomy" id="34485"/>
    <lineage>
        <taxon>Eukaryota</taxon>
        <taxon>Fungi</taxon>
        <taxon>Fungi incertae sedis</taxon>
        <taxon>Zoopagomycota</taxon>
        <taxon>Entomophthoromycotina</taxon>
        <taxon>Entomophthoromycetes</taxon>
        <taxon>Entomophthorales</taxon>
        <taxon>Entomophthoraceae</taxon>
        <taxon>Entomophthora</taxon>
    </lineage>
</organism>
<evidence type="ECO:0000313" key="1">
    <source>
        <dbReference type="EMBL" id="KAJ9057192.1"/>
    </source>
</evidence>
<keyword evidence="2" id="KW-1185">Reference proteome</keyword>
<gene>
    <name evidence="1" type="ORF">DSO57_1024954</name>
</gene>